<gene>
    <name evidence="1" type="ORF">E4680_13705</name>
</gene>
<accession>A0A4Z0F7G7</accession>
<evidence type="ECO:0000313" key="2">
    <source>
        <dbReference type="Proteomes" id="UP000297890"/>
    </source>
</evidence>
<dbReference type="Proteomes" id="UP000297890">
    <property type="component" value="Unassembled WGS sequence"/>
</dbReference>
<dbReference type="RefSeq" id="WP_135282986.1">
    <property type="nucleotide sequence ID" value="NZ_SRIO01000050.1"/>
</dbReference>
<name>A0A4Z0F7G7_9GAMM</name>
<dbReference type="AlphaFoldDB" id="A0A4Z0F7G7"/>
<protein>
    <submittedName>
        <fullName evidence="1">Uncharacterized protein</fullName>
    </submittedName>
</protein>
<keyword evidence="2" id="KW-1185">Reference proteome</keyword>
<proteinExistence type="predicted"/>
<sequence length="75" mass="8576">MSEKIFGHDWADIQRAQQGGRLHRTIDTSKSPYSADTAEQLDSDVKLLEQYGEAELRKMAYFGVLDRLKRAGYIV</sequence>
<organism evidence="1 2">
    <name type="scientific">Candidatus Macondimonas diazotrophica</name>
    <dbReference type="NCBI Taxonomy" id="2305248"/>
    <lineage>
        <taxon>Bacteria</taxon>
        <taxon>Pseudomonadati</taxon>
        <taxon>Pseudomonadota</taxon>
        <taxon>Gammaproteobacteria</taxon>
        <taxon>Chromatiales</taxon>
        <taxon>Ectothiorhodospiraceae</taxon>
        <taxon>Candidatus Macondimonas</taxon>
    </lineage>
</organism>
<comment type="caution">
    <text evidence="1">The sequence shown here is derived from an EMBL/GenBank/DDBJ whole genome shotgun (WGS) entry which is preliminary data.</text>
</comment>
<reference evidence="1 2" key="1">
    <citation type="journal article" date="2019" name="ISME J.">
        <title>Candidatus Macondimonas diazotrophica, a novel gammaproteobacterial genus dominating crude-oil-contaminated coastal sediments.</title>
        <authorList>
            <person name="Karthikeyan S."/>
            <person name="Konstantinidis K."/>
        </authorList>
    </citation>
    <scope>NUCLEOTIDE SEQUENCE [LARGE SCALE GENOMIC DNA]</scope>
    <source>
        <strain evidence="1 2">KTK01</strain>
    </source>
</reference>
<evidence type="ECO:0000313" key="1">
    <source>
        <dbReference type="EMBL" id="TFZ80743.1"/>
    </source>
</evidence>
<dbReference type="EMBL" id="SRIO01000050">
    <property type="protein sequence ID" value="TFZ80743.1"/>
    <property type="molecule type" value="Genomic_DNA"/>
</dbReference>